<evidence type="ECO:0000256" key="6">
    <source>
        <dbReference type="ARBA" id="ARBA00023136"/>
    </source>
</evidence>
<dbReference type="EMBL" id="KZ454992">
    <property type="protein sequence ID" value="PKI83182.1"/>
    <property type="molecule type" value="Genomic_DNA"/>
</dbReference>
<evidence type="ECO:0000256" key="3">
    <source>
        <dbReference type="ARBA" id="ARBA00022448"/>
    </source>
</evidence>
<dbReference type="PANTHER" id="PTHR13018:SF5">
    <property type="entry name" value="RE44586P"/>
    <property type="match status" value="1"/>
</dbReference>
<reference evidence="12 13" key="1">
    <citation type="submission" date="2017-10" db="EMBL/GenBank/DDBJ databases">
        <title>A novel species of cold-tolerant Malassezia isolated from bats.</title>
        <authorList>
            <person name="Lorch J.M."/>
            <person name="Palmer J.M."/>
            <person name="Vanderwolf K.J."/>
            <person name="Schmidt K.Z."/>
            <person name="Verant M.L."/>
            <person name="Weller T.J."/>
            <person name="Blehert D.S."/>
        </authorList>
    </citation>
    <scope>NUCLEOTIDE SEQUENCE [LARGE SCALE GENOMIC DNA]</scope>
    <source>
        <strain evidence="12 13">NWHC:44797-103</strain>
    </source>
</reference>
<dbReference type="Pfam" id="PF13967">
    <property type="entry name" value="RSN1_TM"/>
    <property type="match status" value="1"/>
</dbReference>
<dbReference type="Pfam" id="PF14703">
    <property type="entry name" value="PHM7_cyt"/>
    <property type="match status" value="1"/>
</dbReference>
<dbReference type="GO" id="GO:0005886">
    <property type="term" value="C:plasma membrane"/>
    <property type="evidence" value="ECO:0007669"/>
    <property type="project" value="TreeGrafter"/>
</dbReference>
<dbReference type="STRING" id="2020962.A0A2N1J9M9"/>
<dbReference type="InterPro" id="IPR003864">
    <property type="entry name" value="CSC1/OSCA1-like_7TM"/>
</dbReference>
<evidence type="ECO:0008006" key="14">
    <source>
        <dbReference type="Google" id="ProtNLM"/>
    </source>
</evidence>
<proteinExistence type="inferred from homology"/>
<feature type="compositionally biased region" description="Polar residues" evidence="7">
    <location>
        <begin position="732"/>
        <end position="742"/>
    </location>
</feature>
<dbReference type="Proteomes" id="UP000232875">
    <property type="component" value="Unassembled WGS sequence"/>
</dbReference>
<keyword evidence="6 8" id="KW-0472">Membrane</keyword>
<feature type="transmembrane region" description="Helical" evidence="8">
    <location>
        <begin position="109"/>
        <end position="128"/>
    </location>
</feature>
<feature type="region of interest" description="Disordered" evidence="7">
    <location>
        <begin position="732"/>
        <end position="758"/>
    </location>
</feature>
<feature type="transmembrane region" description="Helical" evidence="8">
    <location>
        <begin position="504"/>
        <end position="522"/>
    </location>
</feature>
<feature type="domain" description="CSC1/OSCA1-like 7TM region" evidence="9">
    <location>
        <begin position="410"/>
        <end position="680"/>
    </location>
</feature>
<organism evidence="12 13">
    <name type="scientific">Malassezia vespertilionis</name>
    <dbReference type="NCBI Taxonomy" id="2020962"/>
    <lineage>
        <taxon>Eukaryota</taxon>
        <taxon>Fungi</taxon>
        <taxon>Dikarya</taxon>
        <taxon>Basidiomycota</taxon>
        <taxon>Ustilaginomycotina</taxon>
        <taxon>Malasseziomycetes</taxon>
        <taxon>Malasseziales</taxon>
        <taxon>Malasseziaceae</taxon>
        <taxon>Malassezia</taxon>
    </lineage>
</organism>
<dbReference type="AlphaFoldDB" id="A0A2N1J9M9"/>
<feature type="transmembrane region" description="Helical" evidence="8">
    <location>
        <begin position="686"/>
        <end position="706"/>
    </location>
</feature>
<protein>
    <recommendedName>
        <fullName evidence="14">DUF221-domain-containing protein</fullName>
    </recommendedName>
</protein>
<comment type="similarity">
    <text evidence="2">Belongs to the CSC1 (TC 1.A.17) family.</text>
</comment>
<evidence type="ECO:0000256" key="8">
    <source>
        <dbReference type="SAM" id="Phobius"/>
    </source>
</evidence>
<accession>A0A2N1J9M9</accession>
<gene>
    <name evidence="12" type="ORF">MVES_003081</name>
</gene>
<feature type="domain" description="CSC1/OSCA1-like cytosolic" evidence="11">
    <location>
        <begin position="208"/>
        <end position="398"/>
    </location>
</feature>
<feature type="transmembrane region" description="Helical" evidence="8">
    <location>
        <begin position="465"/>
        <end position="483"/>
    </location>
</feature>
<evidence type="ECO:0000256" key="7">
    <source>
        <dbReference type="SAM" id="MobiDB-lite"/>
    </source>
</evidence>
<evidence type="ECO:0000256" key="2">
    <source>
        <dbReference type="ARBA" id="ARBA00007779"/>
    </source>
</evidence>
<evidence type="ECO:0000259" key="11">
    <source>
        <dbReference type="Pfam" id="PF14703"/>
    </source>
</evidence>
<sequence>MASLNSTSPEIPGPTGRTFEGPWLQQQILFSLTLGILSVLAFGVWKRRYPSIYQARHPQQSPTMPYQRLRKSIFGWIMPTLVYPDRSVLLNVGIDAAVALLFFKMIFRYLAMISIWTVVVLIPVHYYTNGWIDGVSPGEEVHPQHAALAPHPVRAVHLTRDILYENTQLVSTYLYTLLALHVLWRTYAVYIGFVQGHASVQLRSEAERTVKVSHLPRHLMTSSSLATYFDELHMPIAHATVVQDTTRLDALLAQRLEVLQRLERAWAGWLGDPAEAKNYNRAMLLQQTSRVDQPAVPGGAPRVGTHIVAKRKRPTFAHTRNPFGARVDAIDQLSYQFNQLDRAVHALRRDTFTAMHTAFVTFRTAAHAEIASQVVHYPRPGTCITQPACEPRDIIWVNLEPNFWGKRVRKVTLTLMMGVLLTATLSIGALLAALVNMRSIRAVLPWLANMMDQDVRLRAFVQKSLPTLLLILINALVPIAMEYSTYHERISSRSNIDHRVMSRYYLYLLFSVVFVFAFTNAWETLKGLAESPMRMMDKLAQSLPVARQFSLSYVIFQGLTIQPFQLVELPTIAMRFLHKLFYASTPRGRIHGGYARGMPVATLYPQALLIFTLSILYSIVSPLIVLFGALYFGVAYIVLKYELLNVMEKPYDSHGSAWPLAIHRCVWALLLFQIFQLSLFSVRKQVVTSLLVLPLLGITAWYLVALHRNYAPLTSHLNLYDIYMAEEHESVTEQQSDVTSTRAGPRTPPTHDPPLSWSHPGLLHVDDEQYKQPSLTSRLPSLWLPESLDALA</sequence>
<feature type="domain" description="CSC1/OSCA1-like N-terminal transmembrane" evidence="10">
    <location>
        <begin position="26"/>
        <end position="185"/>
    </location>
</feature>
<dbReference type="InterPro" id="IPR032880">
    <property type="entry name" value="CSC1/OSCA1-like_N"/>
</dbReference>
<evidence type="ECO:0000259" key="10">
    <source>
        <dbReference type="Pfam" id="PF13967"/>
    </source>
</evidence>
<evidence type="ECO:0000256" key="4">
    <source>
        <dbReference type="ARBA" id="ARBA00022692"/>
    </source>
</evidence>
<feature type="transmembrane region" description="Helical" evidence="8">
    <location>
        <begin position="173"/>
        <end position="193"/>
    </location>
</feature>
<evidence type="ECO:0000256" key="5">
    <source>
        <dbReference type="ARBA" id="ARBA00022989"/>
    </source>
</evidence>
<feature type="transmembrane region" description="Helical" evidence="8">
    <location>
        <begin position="413"/>
        <end position="435"/>
    </location>
</feature>
<keyword evidence="13" id="KW-1185">Reference proteome</keyword>
<dbReference type="InterPro" id="IPR045122">
    <property type="entry name" value="Csc1-like"/>
</dbReference>
<dbReference type="PANTHER" id="PTHR13018">
    <property type="entry name" value="PROBABLE MEMBRANE PROTEIN DUF221-RELATED"/>
    <property type="match status" value="1"/>
</dbReference>
<keyword evidence="4 8" id="KW-0812">Transmembrane</keyword>
<feature type="transmembrane region" description="Helical" evidence="8">
    <location>
        <begin position="608"/>
        <end position="639"/>
    </location>
</feature>
<feature type="transmembrane region" description="Helical" evidence="8">
    <location>
        <begin position="28"/>
        <end position="45"/>
    </location>
</feature>
<evidence type="ECO:0000256" key="1">
    <source>
        <dbReference type="ARBA" id="ARBA00004141"/>
    </source>
</evidence>
<comment type="subcellular location">
    <subcellularLocation>
        <location evidence="1">Membrane</location>
        <topology evidence="1">Multi-pass membrane protein</topology>
    </subcellularLocation>
</comment>
<evidence type="ECO:0000259" key="9">
    <source>
        <dbReference type="Pfam" id="PF02714"/>
    </source>
</evidence>
<keyword evidence="5 8" id="KW-1133">Transmembrane helix</keyword>
<keyword evidence="3" id="KW-0813">Transport</keyword>
<evidence type="ECO:0000313" key="13">
    <source>
        <dbReference type="Proteomes" id="UP000232875"/>
    </source>
</evidence>
<evidence type="ECO:0000313" key="12">
    <source>
        <dbReference type="EMBL" id="PKI83182.1"/>
    </source>
</evidence>
<name>A0A2N1J9M9_9BASI</name>
<dbReference type="GO" id="GO:0005227">
    <property type="term" value="F:calcium-activated cation channel activity"/>
    <property type="evidence" value="ECO:0007669"/>
    <property type="project" value="InterPro"/>
</dbReference>
<dbReference type="OrthoDB" id="1689567at2759"/>
<dbReference type="InterPro" id="IPR027815">
    <property type="entry name" value="CSC1/OSCA1-like_cyt"/>
</dbReference>
<feature type="transmembrane region" description="Helical" evidence="8">
    <location>
        <begin position="660"/>
        <end position="680"/>
    </location>
</feature>
<dbReference type="Pfam" id="PF02714">
    <property type="entry name" value="RSN1_7TM"/>
    <property type="match status" value="1"/>
</dbReference>